<dbReference type="InterPro" id="IPR040256">
    <property type="entry name" value="At4g02000-like"/>
</dbReference>
<dbReference type="PANTHER" id="PTHR31286:SF165">
    <property type="entry name" value="DUF4283 DOMAIN-CONTAINING PROTEIN"/>
    <property type="match status" value="1"/>
</dbReference>
<proteinExistence type="predicted"/>
<reference evidence="1 2" key="1">
    <citation type="submission" date="2020-09" db="EMBL/GenBank/DDBJ databases">
        <title>De no assembly of potato wild relative species, Solanum commersonii.</title>
        <authorList>
            <person name="Cho K."/>
        </authorList>
    </citation>
    <scope>NUCLEOTIDE SEQUENCE [LARGE SCALE GENOMIC DNA]</scope>
    <source>
        <strain evidence="1">LZ3.2</strain>
        <tissue evidence="1">Leaf</tissue>
    </source>
</reference>
<dbReference type="OrthoDB" id="851886at2759"/>
<comment type="caution">
    <text evidence="1">The sequence shown here is derived from an EMBL/GenBank/DDBJ whole genome shotgun (WGS) entry which is preliminary data.</text>
</comment>
<gene>
    <name evidence="1" type="ORF">H5410_048531</name>
</gene>
<organism evidence="1 2">
    <name type="scientific">Solanum commersonii</name>
    <name type="common">Commerson's wild potato</name>
    <name type="synonym">Commerson's nightshade</name>
    <dbReference type="NCBI Taxonomy" id="4109"/>
    <lineage>
        <taxon>Eukaryota</taxon>
        <taxon>Viridiplantae</taxon>
        <taxon>Streptophyta</taxon>
        <taxon>Embryophyta</taxon>
        <taxon>Tracheophyta</taxon>
        <taxon>Spermatophyta</taxon>
        <taxon>Magnoliopsida</taxon>
        <taxon>eudicotyledons</taxon>
        <taxon>Gunneridae</taxon>
        <taxon>Pentapetalae</taxon>
        <taxon>asterids</taxon>
        <taxon>lamiids</taxon>
        <taxon>Solanales</taxon>
        <taxon>Solanaceae</taxon>
        <taxon>Solanoideae</taxon>
        <taxon>Solaneae</taxon>
        <taxon>Solanum</taxon>
    </lineage>
</organism>
<keyword evidence="2" id="KW-1185">Reference proteome</keyword>
<name>A0A9J5XIC7_SOLCO</name>
<protein>
    <recommendedName>
        <fullName evidence="3">DUF4283 domain-containing protein</fullName>
    </recommendedName>
</protein>
<evidence type="ECO:0000313" key="2">
    <source>
        <dbReference type="Proteomes" id="UP000824120"/>
    </source>
</evidence>
<dbReference type="PANTHER" id="PTHR31286">
    <property type="entry name" value="GLYCINE-RICH CELL WALL STRUCTURAL PROTEIN 1.8-LIKE"/>
    <property type="match status" value="1"/>
</dbReference>
<evidence type="ECO:0000313" key="1">
    <source>
        <dbReference type="EMBL" id="KAG5588097.1"/>
    </source>
</evidence>
<evidence type="ECO:0008006" key="3">
    <source>
        <dbReference type="Google" id="ProtNLM"/>
    </source>
</evidence>
<dbReference type="AlphaFoldDB" id="A0A9J5XIC7"/>
<sequence length="121" mass="13791">MVRFGNGENRGKAVEEGVQMFDKKPVVVKPWKPDIDVTKERVDNVPIWVRLVGLDIKYWGKNALTKLAGMIGNPLKADRATTQKERLTYARVLIEVPLNKVYPIEIMFENEVVRIINQSGV</sequence>
<dbReference type="Proteomes" id="UP000824120">
    <property type="component" value="Chromosome 9"/>
</dbReference>
<accession>A0A9J5XIC7</accession>
<dbReference type="EMBL" id="JACXVP010000009">
    <property type="protein sequence ID" value="KAG5588097.1"/>
    <property type="molecule type" value="Genomic_DNA"/>
</dbReference>